<accession>A0AAE3GXJ6</accession>
<dbReference type="AlphaFoldDB" id="A0AAE3GXJ6"/>
<protein>
    <submittedName>
        <fullName evidence="4">Tetratricopeptide repeat protein</fullName>
    </submittedName>
</protein>
<name>A0AAE3GXJ6_9CYAN</name>
<feature type="repeat" description="TPR" evidence="3">
    <location>
        <begin position="110"/>
        <end position="143"/>
    </location>
</feature>
<evidence type="ECO:0000313" key="5">
    <source>
        <dbReference type="Proteomes" id="UP001204953"/>
    </source>
</evidence>
<dbReference type="RefSeq" id="WP_254015228.1">
    <property type="nucleotide sequence ID" value="NZ_JAMZMM010000636.1"/>
</dbReference>
<keyword evidence="1" id="KW-0677">Repeat</keyword>
<keyword evidence="2 3" id="KW-0802">TPR repeat</keyword>
<dbReference type="Pfam" id="PF13174">
    <property type="entry name" value="TPR_6"/>
    <property type="match status" value="1"/>
</dbReference>
<evidence type="ECO:0000256" key="3">
    <source>
        <dbReference type="PROSITE-ProRule" id="PRU00339"/>
    </source>
</evidence>
<feature type="repeat" description="TPR" evidence="3">
    <location>
        <begin position="76"/>
        <end position="109"/>
    </location>
</feature>
<dbReference type="PANTHER" id="PTHR44858">
    <property type="entry name" value="TETRATRICOPEPTIDE REPEAT PROTEIN 6"/>
    <property type="match status" value="1"/>
</dbReference>
<dbReference type="PROSITE" id="PS50005">
    <property type="entry name" value="TPR"/>
    <property type="match status" value="2"/>
</dbReference>
<dbReference type="InterPro" id="IPR050498">
    <property type="entry name" value="Ycf3"/>
</dbReference>
<dbReference type="InterPro" id="IPR011990">
    <property type="entry name" value="TPR-like_helical_dom_sf"/>
</dbReference>
<keyword evidence="5" id="KW-1185">Reference proteome</keyword>
<organism evidence="4 5">
    <name type="scientific">Limnofasciculus baicalensis BBK-W-15</name>
    <dbReference type="NCBI Taxonomy" id="2699891"/>
    <lineage>
        <taxon>Bacteria</taxon>
        <taxon>Bacillati</taxon>
        <taxon>Cyanobacteriota</taxon>
        <taxon>Cyanophyceae</taxon>
        <taxon>Coleofasciculales</taxon>
        <taxon>Coleofasciculaceae</taxon>
        <taxon>Limnofasciculus</taxon>
        <taxon>Limnofasciculus baicalensis</taxon>
    </lineage>
</organism>
<dbReference type="InterPro" id="IPR019734">
    <property type="entry name" value="TPR_rpt"/>
</dbReference>
<proteinExistence type="predicted"/>
<reference evidence="4" key="1">
    <citation type="submission" date="2022-06" db="EMBL/GenBank/DDBJ databases">
        <title>New cyanobacteria of genus Symplocastrum in benthos of Lake Baikal.</title>
        <authorList>
            <person name="Sorokovikova E."/>
            <person name="Tikhonova I."/>
            <person name="Krasnopeev A."/>
            <person name="Evseev P."/>
            <person name="Gladkikh A."/>
            <person name="Belykh O."/>
        </authorList>
    </citation>
    <scope>NUCLEOTIDE SEQUENCE</scope>
    <source>
        <strain evidence="4">BBK-W-15</strain>
    </source>
</reference>
<evidence type="ECO:0000313" key="4">
    <source>
        <dbReference type="EMBL" id="MCP2732521.1"/>
    </source>
</evidence>
<dbReference type="Proteomes" id="UP001204953">
    <property type="component" value="Unassembled WGS sequence"/>
</dbReference>
<dbReference type="SUPFAM" id="SSF48452">
    <property type="entry name" value="TPR-like"/>
    <property type="match status" value="1"/>
</dbReference>
<evidence type="ECO:0000256" key="2">
    <source>
        <dbReference type="ARBA" id="ARBA00022803"/>
    </source>
</evidence>
<dbReference type="SMART" id="SM00028">
    <property type="entry name" value="TPR"/>
    <property type="match status" value="5"/>
</dbReference>
<dbReference type="Gene3D" id="1.25.40.10">
    <property type="entry name" value="Tetratricopeptide repeat domain"/>
    <property type="match status" value="1"/>
</dbReference>
<dbReference type="Pfam" id="PF00515">
    <property type="entry name" value="TPR_1"/>
    <property type="match status" value="2"/>
</dbReference>
<dbReference type="Pfam" id="PF13432">
    <property type="entry name" value="TPR_16"/>
    <property type="match status" value="1"/>
</dbReference>
<evidence type="ECO:0000256" key="1">
    <source>
        <dbReference type="ARBA" id="ARBA00022737"/>
    </source>
</evidence>
<sequence length="234" mass="26366">MTGYAFANRQNRNQQWLPMARRAAKNLGSVKLVSRKTDNHSPKTLRVLAQNKVKQGDYKGAIALLTQLIKYHPIHAVDYNNRGLIYFQIGEGEKAIADYNRALQLNPQLDNAYNNRANYYVATGQIGKALADYEKAIDLNPGNVRTWINQAISFRDLGLYDLAIENLDMALLLGGFNDRALGERGRTYHLRGDWNCAIADYQRAINSPSSSGASSSLRRKVETWMNELFEPLTA</sequence>
<dbReference type="EMBL" id="JAMZMM010000636">
    <property type="protein sequence ID" value="MCP2732521.1"/>
    <property type="molecule type" value="Genomic_DNA"/>
</dbReference>
<dbReference type="PANTHER" id="PTHR44858:SF1">
    <property type="entry name" value="UDP-N-ACETYLGLUCOSAMINE--PEPTIDE N-ACETYLGLUCOSAMINYLTRANSFERASE SPINDLY-RELATED"/>
    <property type="match status" value="1"/>
</dbReference>
<dbReference type="PROSITE" id="PS50293">
    <property type="entry name" value="TPR_REGION"/>
    <property type="match status" value="2"/>
</dbReference>
<gene>
    <name evidence="4" type="ORF">NJ959_29245</name>
</gene>
<comment type="caution">
    <text evidence="4">The sequence shown here is derived from an EMBL/GenBank/DDBJ whole genome shotgun (WGS) entry which is preliminary data.</text>
</comment>